<dbReference type="PANTHER" id="PTHR41700">
    <property type="entry name" value="GCN5-RELATED N-ACETYLTRANSFERASE"/>
    <property type="match status" value="1"/>
</dbReference>
<proteinExistence type="predicted"/>
<evidence type="ECO:0000259" key="1">
    <source>
        <dbReference type="PROSITE" id="PS51186"/>
    </source>
</evidence>
<dbReference type="PANTHER" id="PTHR41700:SF1">
    <property type="entry name" value="N-ACETYLTRANSFERASE DOMAIN-CONTAINING PROTEIN"/>
    <property type="match status" value="1"/>
</dbReference>
<dbReference type="Gene3D" id="3.40.630.30">
    <property type="match status" value="1"/>
</dbReference>
<gene>
    <name evidence="2" type="ORF">GCM10022226_15440</name>
</gene>
<comment type="caution">
    <text evidence="2">The sequence shown here is derived from an EMBL/GenBank/DDBJ whole genome shotgun (WGS) entry which is preliminary data.</text>
</comment>
<dbReference type="SUPFAM" id="SSF55729">
    <property type="entry name" value="Acyl-CoA N-acyltransferases (Nat)"/>
    <property type="match status" value="1"/>
</dbReference>
<sequence length="274" mass="29256">MTLVGQAAGQAEAAARRSGVQIRELREIAEFELVVALYDGIWKAEPGNEPASVELMVALSHSGNYVSGAFDGTRLVGATVGFLAGPPGTALHSHVTGSVTGRGIGFALKLHQRAWALAQGLTQISWTYDPLVRRNAYFNITKLGARPEKYLRSFYGRMGDVINAGDESDRLLAVWRLAEPHVVAACSSEAEPPVLPGGTVVALDTEADLPVAGRVDGRVLLVRTPKDVETLRRTDPAAAKAWRHAVREALGGLMDGGARVTGFTADGYYIVERP</sequence>
<feature type="domain" description="N-acetyltransferase" evidence="1">
    <location>
        <begin position="20"/>
        <end position="163"/>
    </location>
</feature>
<organism evidence="2 3">
    <name type="scientific">Sphaerisporangium flaviroseum</name>
    <dbReference type="NCBI Taxonomy" id="509199"/>
    <lineage>
        <taxon>Bacteria</taxon>
        <taxon>Bacillati</taxon>
        <taxon>Actinomycetota</taxon>
        <taxon>Actinomycetes</taxon>
        <taxon>Streptosporangiales</taxon>
        <taxon>Streptosporangiaceae</taxon>
        <taxon>Sphaerisporangium</taxon>
    </lineage>
</organism>
<accession>A0ABP7HQF8</accession>
<dbReference type="InterPro" id="IPR016181">
    <property type="entry name" value="Acyl_CoA_acyltransferase"/>
</dbReference>
<keyword evidence="3" id="KW-1185">Reference proteome</keyword>
<reference evidence="3" key="1">
    <citation type="journal article" date="2019" name="Int. J. Syst. Evol. Microbiol.">
        <title>The Global Catalogue of Microorganisms (GCM) 10K type strain sequencing project: providing services to taxonomists for standard genome sequencing and annotation.</title>
        <authorList>
            <consortium name="The Broad Institute Genomics Platform"/>
            <consortium name="The Broad Institute Genome Sequencing Center for Infectious Disease"/>
            <person name="Wu L."/>
            <person name="Ma J."/>
        </authorList>
    </citation>
    <scope>NUCLEOTIDE SEQUENCE [LARGE SCALE GENOMIC DNA]</scope>
    <source>
        <strain evidence="3">JCM 16908</strain>
    </source>
</reference>
<evidence type="ECO:0000313" key="2">
    <source>
        <dbReference type="EMBL" id="GAA3796957.1"/>
    </source>
</evidence>
<dbReference type="InterPro" id="IPR000182">
    <property type="entry name" value="GNAT_dom"/>
</dbReference>
<dbReference type="InterPro" id="IPR038764">
    <property type="entry name" value="GNAT_N_AcTrfase_prd"/>
</dbReference>
<dbReference type="Proteomes" id="UP001500888">
    <property type="component" value="Unassembled WGS sequence"/>
</dbReference>
<dbReference type="EMBL" id="BAAAZR010000002">
    <property type="protein sequence ID" value="GAA3796957.1"/>
    <property type="molecule type" value="Genomic_DNA"/>
</dbReference>
<dbReference type="RefSeq" id="WP_344936054.1">
    <property type="nucleotide sequence ID" value="NZ_BAAAZR010000002.1"/>
</dbReference>
<dbReference type="PROSITE" id="PS51186">
    <property type="entry name" value="GNAT"/>
    <property type="match status" value="1"/>
</dbReference>
<name>A0ABP7HQF8_9ACTN</name>
<protein>
    <recommendedName>
        <fullName evidence="1">N-acetyltransferase domain-containing protein</fullName>
    </recommendedName>
</protein>
<evidence type="ECO:0000313" key="3">
    <source>
        <dbReference type="Proteomes" id="UP001500888"/>
    </source>
</evidence>